<keyword evidence="3 6" id="KW-0251">Elongation factor</keyword>
<evidence type="ECO:0000256" key="8">
    <source>
        <dbReference type="RuleBase" id="RU000643"/>
    </source>
</evidence>
<comment type="similarity">
    <text evidence="1 6 7">Belongs to the EF-Ts family.</text>
</comment>
<evidence type="ECO:0000256" key="1">
    <source>
        <dbReference type="ARBA" id="ARBA00005532"/>
    </source>
</evidence>
<dbReference type="PROSITE" id="PS01127">
    <property type="entry name" value="EF_TS_2"/>
    <property type="match status" value="1"/>
</dbReference>
<proteinExistence type="inferred from homology"/>
<dbReference type="HAMAP" id="MF_00050">
    <property type="entry name" value="EF_Ts"/>
    <property type="match status" value="1"/>
</dbReference>
<dbReference type="EMBL" id="BOON01000002">
    <property type="protein sequence ID" value="GII20633.1"/>
    <property type="molecule type" value="Genomic_DNA"/>
</dbReference>
<evidence type="ECO:0000256" key="3">
    <source>
        <dbReference type="ARBA" id="ARBA00022768"/>
    </source>
</evidence>
<dbReference type="NCBIfam" id="TIGR00116">
    <property type="entry name" value="tsf"/>
    <property type="match status" value="1"/>
</dbReference>
<dbReference type="InterPro" id="IPR018101">
    <property type="entry name" value="Transl_elong_Ts_CS"/>
</dbReference>
<dbReference type="Gene3D" id="1.10.8.10">
    <property type="entry name" value="DNA helicase RuvA subunit, C-terminal domain"/>
    <property type="match status" value="1"/>
</dbReference>
<name>A0A8J3T6M4_9ACTN</name>
<dbReference type="AlphaFoldDB" id="A0A8J3T6M4"/>
<comment type="caution">
    <text evidence="10">The sequence shown here is derived from an EMBL/GenBank/DDBJ whole genome shotgun (WGS) entry which is preliminary data.</text>
</comment>
<organism evidence="10 11">
    <name type="scientific">Planosporangium mesophilum</name>
    <dbReference type="NCBI Taxonomy" id="689768"/>
    <lineage>
        <taxon>Bacteria</taxon>
        <taxon>Bacillati</taxon>
        <taxon>Actinomycetota</taxon>
        <taxon>Actinomycetes</taxon>
        <taxon>Micromonosporales</taxon>
        <taxon>Micromonosporaceae</taxon>
        <taxon>Planosporangium</taxon>
    </lineage>
</organism>
<dbReference type="Gene3D" id="1.10.286.20">
    <property type="match status" value="1"/>
</dbReference>
<dbReference type="Pfam" id="PF00889">
    <property type="entry name" value="EF_TS"/>
    <property type="match status" value="1"/>
</dbReference>
<dbReference type="GO" id="GO:0005737">
    <property type="term" value="C:cytoplasm"/>
    <property type="evidence" value="ECO:0007669"/>
    <property type="project" value="UniProtKB-SubCell"/>
</dbReference>
<feature type="region of interest" description="Involved in Mg(2+) ion dislocation from EF-Tu" evidence="6">
    <location>
        <begin position="93"/>
        <end position="96"/>
    </location>
</feature>
<keyword evidence="6" id="KW-0963">Cytoplasm</keyword>
<evidence type="ECO:0000256" key="2">
    <source>
        <dbReference type="ARBA" id="ARBA00016956"/>
    </source>
</evidence>
<evidence type="ECO:0000259" key="9">
    <source>
        <dbReference type="Pfam" id="PF00889"/>
    </source>
</evidence>
<gene>
    <name evidence="6 10" type="primary">tsf</name>
    <name evidence="10" type="ORF">Pme01_02300</name>
</gene>
<feature type="domain" description="Translation elongation factor EFTs/EF1B dimerisation" evidence="9">
    <location>
        <begin position="85"/>
        <end position="295"/>
    </location>
</feature>
<evidence type="ECO:0000256" key="4">
    <source>
        <dbReference type="ARBA" id="ARBA00022917"/>
    </source>
</evidence>
<protein>
    <recommendedName>
        <fullName evidence="2 6">Elongation factor Ts</fullName>
        <shortName evidence="6">EF-Ts</shortName>
    </recommendedName>
</protein>
<evidence type="ECO:0000256" key="5">
    <source>
        <dbReference type="ARBA" id="ARBA00025453"/>
    </source>
</evidence>
<dbReference type="FunFam" id="1.10.286.20:FF:000001">
    <property type="entry name" value="Elongation factor Ts"/>
    <property type="match status" value="1"/>
</dbReference>
<keyword evidence="4 6" id="KW-0648">Protein biosynthesis</keyword>
<dbReference type="PANTHER" id="PTHR11741:SF0">
    <property type="entry name" value="ELONGATION FACTOR TS, MITOCHONDRIAL"/>
    <property type="match status" value="1"/>
</dbReference>
<comment type="function">
    <text evidence="5 6 7">Associates with the EF-Tu.GDP complex and induces the exchange of GDP to GTP. It remains bound to the aminoacyl-tRNA.EF-Tu.GTP complex up to the GTP hydrolysis stage on the ribosome.</text>
</comment>
<dbReference type="PANTHER" id="PTHR11741">
    <property type="entry name" value="ELONGATION FACTOR TS"/>
    <property type="match status" value="1"/>
</dbReference>
<dbReference type="SUPFAM" id="SSF54713">
    <property type="entry name" value="Elongation factor Ts (EF-Ts), dimerisation domain"/>
    <property type="match status" value="1"/>
</dbReference>
<dbReference type="InterPro" id="IPR036402">
    <property type="entry name" value="EF-Ts_dimer_sf"/>
</dbReference>
<dbReference type="InterPro" id="IPR001816">
    <property type="entry name" value="Transl_elong_EFTs/EF1B"/>
</dbReference>
<comment type="subcellular location">
    <subcellularLocation>
        <location evidence="6 8">Cytoplasm</location>
    </subcellularLocation>
</comment>
<dbReference type="Gene3D" id="3.30.479.20">
    <property type="entry name" value="Elongation factor Ts, dimerisation domain"/>
    <property type="match status" value="2"/>
</dbReference>
<dbReference type="FunFam" id="1.10.8.10:FF:000001">
    <property type="entry name" value="Elongation factor Ts"/>
    <property type="match status" value="1"/>
</dbReference>
<sequence length="296" mass="32266">MQPENRRPHPRLNRERVMSNFTAADVKRLRDLTGAGMMDSKKALQEAEGDFDKAVEILRVKGAKDVGKRAGRTAAQGLVAHAGKALLELNCETDFVAKNADFVALADRIVGHIDATRPADVEALLNSKLGDGRTVAETVEAESAKIGEKLVVNRFAVIDGQIAVYMHRKSPDLPPQVGVAVEFAGSGGAADEARVDDARAVAMQIAAMRPKYLSRDEVPADVVESERRIAEQTAREEGKPEQALPKIIEGRVNAFFKDFVLVEQPSVTDQKKTVRQILDEAGITVTRFVRFEVGQA</sequence>
<keyword evidence="11" id="KW-1185">Reference proteome</keyword>
<dbReference type="GO" id="GO:0003746">
    <property type="term" value="F:translation elongation factor activity"/>
    <property type="evidence" value="ECO:0007669"/>
    <property type="project" value="UniProtKB-UniRule"/>
</dbReference>
<reference evidence="10" key="1">
    <citation type="submission" date="2021-01" db="EMBL/GenBank/DDBJ databases">
        <title>Whole genome shotgun sequence of Planosporangium mesophilum NBRC 109066.</title>
        <authorList>
            <person name="Komaki H."/>
            <person name="Tamura T."/>
        </authorList>
    </citation>
    <scope>NUCLEOTIDE SEQUENCE</scope>
    <source>
        <strain evidence="10">NBRC 109066</strain>
    </source>
</reference>
<dbReference type="InterPro" id="IPR014039">
    <property type="entry name" value="Transl_elong_EFTs/EF1B_dimer"/>
</dbReference>
<evidence type="ECO:0000313" key="11">
    <source>
        <dbReference type="Proteomes" id="UP000599074"/>
    </source>
</evidence>
<dbReference type="SUPFAM" id="SSF46934">
    <property type="entry name" value="UBA-like"/>
    <property type="match status" value="1"/>
</dbReference>
<evidence type="ECO:0000313" key="10">
    <source>
        <dbReference type="EMBL" id="GII20633.1"/>
    </source>
</evidence>
<dbReference type="InterPro" id="IPR009060">
    <property type="entry name" value="UBA-like_sf"/>
</dbReference>
<accession>A0A8J3T6M4</accession>
<evidence type="ECO:0000256" key="7">
    <source>
        <dbReference type="RuleBase" id="RU000642"/>
    </source>
</evidence>
<dbReference type="CDD" id="cd14275">
    <property type="entry name" value="UBA_EF-Ts"/>
    <property type="match status" value="1"/>
</dbReference>
<evidence type="ECO:0000256" key="6">
    <source>
        <dbReference type="HAMAP-Rule" id="MF_00050"/>
    </source>
</evidence>
<dbReference type="Proteomes" id="UP000599074">
    <property type="component" value="Unassembled WGS sequence"/>
</dbReference>
<dbReference type="PROSITE" id="PS01126">
    <property type="entry name" value="EF_TS_1"/>
    <property type="match status" value="1"/>
</dbReference>